<dbReference type="EMBL" id="BAAAFI010000040">
    <property type="protein sequence ID" value="GAA0880120.1"/>
    <property type="molecule type" value="Genomic_DNA"/>
</dbReference>
<gene>
    <name evidence="1" type="ORF">GCM10009119_30900</name>
</gene>
<comment type="caution">
    <text evidence="1">The sequence shown here is derived from an EMBL/GenBank/DDBJ whole genome shotgun (WGS) entry which is preliminary data.</text>
</comment>
<sequence>MADFENNEKVVLKSCENETVYGCERTGLGFLKEYPNYLLFQYKWISGCCASPDIIFISKESGKEINRISQDQFVWGDLEKNYLLYFSDSSFTSLALLNHSTEKIYSLEFHVNQIDNSIRENQVLQLTDLFKNIQKTDRALTFEFLSEQGRLEQKRIVSIPPKTGQ</sequence>
<proteinExistence type="predicted"/>
<protein>
    <submittedName>
        <fullName evidence="1">Uncharacterized protein</fullName>
    </submittedName>
</protein>
<accession>A0ABN1N358</accession>
<reference evidence="1 2" key="1">
    <citation type="journal article" date="2019" name="Int. J. Syst. Evol. Microbiol.">
        <title>The Global Catalogue of Microorganisms (GCM) 10K type strain sequencing project: providing services to taxonomists for standard genome sequencing and annotation.</title>
        <authorList>
            <consortium name="The Broad Institute Genomics Platform"/>
            <consortium name="The Broad Institute Genome Sequencing Center for Infectious Disease"/>
            <person name="Wu L."/>
            <person name="Ma J."/>
        </authorList>
    </citation>
    <scope>NUCLEOTIDE SEQUENCE [LARGE SCALE GENOMIC DNA]</scope>
    <source>
        <strain evidence="1 2">JCM 16112</strain>
    </source>
</reference>
<organism evidence="1 2">
    <name type="scientific">Algoriphagus jejuensis</name>
    <dbReference type="NCBI Taxonomy" id="419934"/>
    <lineage>
        <taxon>Bacteria</taxon>
        <taxon>Pseudomonadati</taxon>
        <taxon>Bacteroidota</taxon>
        <taxon>Cytophagia</taxon>
        <taxon>Cytophagales</taxon>
        <taxon>Cyclobacteriaceae</taxon>
        <taxon>Algoriphagus</taxon>
    </lineage>
</organism>
<keyword evidence="2" id="KW-1185">Reference proteome</keyword>
<name>A0ABN1N358_9BACT</name>
<evidence type="ECO:0000313" key="1">
    <source>
        <dbReference type="EMBL" id="GAA0880120.1"/>
    </source>
</evidence>
<evidence type="ECO:0000313" key="2">
    <source>
        <dbReference type="Proteomes" id="UP001500469"/>
    </source>
</evidence>
<dbReference type="Proteomes" id="UP001500469">
    <property type="component" value="Unassembled WGS sequence"/>
</dbReference>
<dbReference type="RefSeq" id="WP_343853178.1">
    <property type="nucleotide sequence ID" value="NZ_BAAAFI010000040.1"/>
</dbReference>